<proteinExistence type="predicted"/>
<dbReference type="EMBL" id="CM042016">
    <property type="protein sequence ID" value="KAI3700484.1"/>
    <property type="molecule type" value="Genomic_DNA"/>
</dbReference>
<organism evidence="1 2">
    <name type="scientific">Cichorium intybus</name>
    <name type="common">Chicory</name>
    <dbReference type="NCBI Taxonomy" id="13427"/>
    <lineage>
        <taxon>Eukaryota</taxon>
        <taxon>Viridiplantae</taxon>
        <taxon>Streptophyta</taxon>
        <taxon>Embryophyta</taxon>
        <taxon>Tracheophyta</taxon>
        <taxon>Spermatophyta</taxon>
        <taxon>Magnoliopsida</taxon>
        <taxon>eudicotyledons</taxon>
        <taxon>Gunneridae</taxon>
        <taxon>Pentapetalae</taxon>
        <taxon>asterids</taxon>
        <taxon>campanulids</taxon>
        <taxon>Asterales</taxon>
        <taxon>Asteraceae</taxon>
        <taxon>Cichorioideae</taxon>
        <taxon>Cichorieae</taxon>
        <taxon>Cichoriinae</taxon>
        <taxon>Cichorium</taxon>
    </lineage>
</organism>
<reference evidence="2" key="1">
    <citation type="journal article" date="2022" name="Mol. Ecol. Resour.">
        <title>The genomes of chicory, endive, great burdock and yacon provide insights into Asteraceae palaeo-polyploidization history and plant inulin production.</title>
        <authorList>
            <person name="Fan W."/>
            <person name="Wang S."/>
            <person name="Wang H."/>
            <person name="Wang A."/>
            <person name="Jiang F."/>
            <person name="Liu H."/>
            <person name="Zhao H."/>
            <person name="Xu D."/>
            <person name="Zhang Y."/>
        </authorList>
    </citation>
    <scope>NUCLEOTIDE SEQUENCE [LARGE SCALE GENOMIC DNA]</scope>
    <source>
        <strain evidence="2">cv. Punajuju</strain>
    </source>
</reference>
<gene>
    <name evidence="1" type="ORF">L2E82_45114</name>
</gene>
<reference evidence="1 2" key="2">
    <citation type="journal article" date="2022" name="Mol. Ecol. Resour.">
        <title>The genomes of chicory, endive, great burdock and yacon provide insights into Asteraceae paleo-polyploidization history and plant inulin production.</title>
        <authorList>
            <person name="Fan W."/>
            <person name="Wang S."/>
            <person name="Wang H."/>
            <person name="Wang A."/>
            <person name="Jiang F."/>
            <person name="Liu H."/>
            <person name="Zhao H."/>
            <person name="Xu D."/>
            <person name="Zhang Y."/>
        </authorList>
    </citation>
    <scope>NUCLEOTIDE SEQUENCE [LARGE SCALE GENOMIC DNA]</scope>
    <source>
        <strain evidence="2">cv. Punajuju</strain>
        <tissue evidence="1">Leaves</tissue>
    </source>
</reference>
<name>A0ACB8ZR74_CICIN</name>
<sequence>MSNRCGLQAMSPMRPSGYDLMRPVGYDSGAAFGLCLRCGLRAMTPVHGAACLARILLQEQIARACCMGRKWFQRGTIDHFLLKYSHAKCGVTGDEPRKERRNE</sequence>
<dbReference type="Proteomes" id="UP001055811">
    <property type="component" value="Linkage Group LG08"/>
</dbReference>
<comment type="caution">
    <text evidence="1">The sequence shown here is derived from an EMBL/GenBank/DDBJ whole genome shotgun (WGS) entry which is preliminary data.</text>
</comment>
<evidence type="ECO:0000313" key="1">
    <source>
        <dbReference type="EMBL" id="KAI3700484.1"/>
    </source>
</evidence>
<evidence type="ECO:0000313" key="2">
    <source>
        <dbReference type="Proteomes" id="UP001055811"/>
    </source>
</evidence>
<keyword evidence="2" id="KW-1185">Reference proteome</keyword>
<accession>A0ACB8ZR74</accession>
<protein>
    <submittedName>
        <fullName evidence="1">Uncharacterized protein</fullName>
    </submittedName>
</protein>